<evidence type="ECO:0000256" key="1">
    <source>
        <dbReference type="SAM" id="MobiDB-lite"/>
    </source>
</evidence>
<reference evidence="2 3" key="1">
    <citation type="submission" date="2015-07" db="EMBL/GenBank/DDBJ databases">
        <title>The genome of Melipona quadrifasciata.</title>
        <authorList>
            <person name="Pan H."/>
            <person name="Kapheim K."/>
        </authorList>
    </citation>
    <scope>NUCLEOTIDE SEQUENCE [LARGE SCALE GENOMIC DNA]</scope>
    <source>
        <strain evidence="2">0111107301</strain>
        <tissue evidence="2">Whole body</tissue>
    </source>
</reference>
<evidence type="ECO:0000313" key="3">
    <source>
        <dbReference type="Proteomes" id="UP000053105"/>
    </source>
</evidence>
<keyword evidence="3" id="KW-1185">Reference proteome</keyword>
<accession>A0A0M8ZTY1</accession>
<feature type="compositionally biased region" description="Basic and acidic residues" evidence="1">
    <location>
        <begin position="47"/>
        <end position="60"/>
    </location>
</feature>
<gene>
    <name evidence="2" type="ORF">WN51_04429</name>
</gene>
<sequence>MDESDCGSTCTAEKDEGLDKGEGRKKNDGLGGVRTAAGSPVNSITDKIGENEETKSEEQRTPSGFPPDSAVTSLAPVVIKKDKNREDYFRGFRLYLDGVPIHRGAPKVRRTRMRVGAQAENV</sequence>
<dbReference type="EMBL" id="KQ435878">
    <property type="protein sequence ID" value="KOX69916.1"/>
    <property type="molecule type" value="Genomic_DNA"/>
</dbReference>
<dbReference type="Proteomes" id="UP000053105">
    <property type="component" value="Unassembled WGS sequence"/>
</dbReference>
<name>A0A0M8ZTY1_9HYME</name>
<feature type="region of interest" description="Disordered" evidence="1">
    <location>
        <begin position="1"/>
        <end position="71"/>
    </location>
</feature>
<organism evidence="2 3">
    <name type="scientific">Melipona quadrifasciata</name>
    <dbReference type="NCBI Taxonomy" id="166423"/>
    <lineage>
        <taxon>Eukaryota</taxon>
        <taxon>Metazoa</taxon>
        <taxon>Ecdysozoa</taxon>
        <taxon>Arthropoda</taxon>
        <taxon>Hexapoda</taxon>
        <taxon>Insecta</taxon>
        <taxon>Pterygota</taxon>
        <taxon>Neoptera</taxon>
        <taxon>Endopterygota</taxon>
        <taxon>Hymenoptera</taxon>
        <taxon>Apocrita</taxon>
        <taxon>Aculeata</taxon>
        <taxon>Apoidea</taxon>
        <taxon>Anthophila</taxon>
        <taxon>Apidae</taxon>
        <taxon>Melipona</taxon>
    </lineage>
</organism>
<feature type="compositionally biased region" description="Polar residues" evidence="1">
    <location>
        <begin position="1"/>
        <end position="11"/>
    </location>
</feature>
<protein>
    <submittedName>
        <fullName evidence="2">Uncharacterized protein</fullName>
    </submittedName>
</protein>
<feature type="compositionally biased region" description="Basic and acidic residues" evidence="1">
    <location>
        <begin position="12"/>
        <end position="28"/>
    </location>
</feature>
<dbReference type="OrthoDB" id="10590620at2759"/>
<evidence type="ECO:0000313" key="2">
    <source>
        <dbReference type="EMBL" id="KOX69916.1"/>
    </source>
</evidence>
<proteinExistence type="predicted"/>
<dbReference type="AlphaFoldDB" id="A0A0M8ZTY1"/>